<accession>A0ABV3WTA2</accession>
<organism evidence="3 4">
    <name type="scientific">Neoaquamicrobium sediminum</name>
    <dbReference type="NCBI Taxonomy" id="1849104"/>
    <lineage>
        <taxon>Bacteria</taxon>
        <taxon>Pseudomonadati</taxon>
        <taxon>Pseudomonadota</taxon>
        <taxon>Alphaproteobacteria</taxon>
        <taxon>Hyphomicrobiales</taxon>
        <taxon>Phyllobacteriaceae</taxon>
        <taxon>Neoaquamicrobium</taxon>
    </lineage>
</organism>
<name>A0ABV3WTA2_9HYPH</name>
<gene>
    <name evidence="3" type="ORF">V1479_11370</name>
</gene>
<keyword evidence="4" id="KW-1185">Reference proteome</keyword>
<feature type="region of interest" description="Disordered" evidence="2">
    <location>
        <begin position="252"/>
        <end position="371"/>
    </location>
</feature>
<sequence>MMTGGASGGFHRIFGCAFAVAAIVLALALLPAEASTRVCRQLEGQLAGLSSGGGGKSRRYDAAIARQQEQIRQARDQGRQAGCGRFMSGAAVSFCGNLNATLDRMERNLAELNRTRQRMGGGGDTRRERARITAALDANGCRAKKPDPAPQDQAAVDNRTGLRVGNLSGQFRTLCVRTCDGYFFPVSWSVPQSAFTRDQNACAAMCPGTQVELHYHRSSGEEPKDMISAVTGTPYSQMPNAFRYRERNAATAPGCSCTTSSSTSTTAGRGFEIIGGDHGSGLPEEEPAQQQAIPMPLERPDAAEDPETLSSREGGLDAAALKRLATPPRRPRPSTAGTEDDDRAVRVVGPRFLPDPEEAIDLRVPDPAHAR</sequence>
<dbReference type="Proteomes" id="UP001559025">
    <property type="component" value="Unassembled WGS sequence"/>
</dbReference>
<evidence type="ECO:0000256" key="1">
    <source>
        <dbReference type="SAM" id="Coils"/>
    </source>
</evidence>
<evidence type="ECO:0000313" key="4">
    <source>
        <dbReference type="Proteomes" id="UP001559025"/>
    </source>
</evidence>
<dbReference type="EMBL" id="JAZHFV010000003">
    <property type="protein sequence ID" value="MEX4007906.1"/>
    <property type="molecule type" value="Genomic_DNA"/>
</dbReference>
<feature type="compositionally biased region" description="Low complexity" evidence="2">
    <location>
        <begin position="255"/>
        <end position="266"/>
    </location>
</feature>
<comment type="caution">
    <text evidence="3">The sequence shown here is derived from an EMBL/GenBank/DDBJ whole genome shotgun (WGS) entry which is preliminary data.</text>
</comment>
<feature type="compositionally biased region" description="Basic and acidic residues" evidence="2">
    <location>
        <begin position="360"/>
        <end position="371"/>
    </location>
</feature>
<reference evidence="3 4" key="1">
    <citation type="submission" date="2024-01" db="EMBL/GenBank/DDBJ databases">
        <title>New evidence supports the origin of RcGTA from prophage.</title>
        <authorList>
            <person name="Xu Y."/>
            <person name="Liu B."/>
            <person name="Chen F."/>
        </authorList>
    </citation>
    <scope>NUCLEOTIDE SEQUENCE [LARGE SCALE GENOMIC DNA]</scope>
    <source>
        <strain evidence="3 4">CBW1107-2</strain>
    </source>
</reference>
<evidence type="ECO:0000256" key="2">
    <source>
        <dbReference type="SAM" id="MobiDB-lite"/>
    </source>
</evidence>
<keyword evidence="1" id="KW-0175">Coiled coil</keyword>
<dbReference type="InterPro" id="IPR021293">
    <property type="entry name" value="DUF2865"/>
</dbReference>
<dbReference type="Pfam" id="PF11064">
    <property type="entry name" value="DUF2865"/>
    <property type="match status" value="1"/>
</dbReference>
<evidence type="ECO:0000313" key="3">
    <source>
        <dbReference type="EMBL" id="MEX4007906.1"/>
    </source>
</evidence>
<dbReference type="RefSeq" id="WP_368802986.1">
    <property type="nucleotide sequence ID" value="NZ_JAZHFV010000003.1"/>
</dbReference>
<feature type="coiled-coil region" evidence="1">
    <location>
        <begin position="57"/>
        <end position="115"/>
    </location>
</feature>
<feature type="compositionally biased region" description="Low complexity" evidence="2">
    <location>
        <begin position="318"/>
        <end position="327"/>
    </location>
</feature>
<protein>
    <submittedName>
        <fullName evidence="3">DUF2865 domain-containing protein</fullName>
    </submittedName>
</protein>
<proteinExistence type="predicted"/>